<keyword evidence="1" id="KW-0732">Signal</keyword>
<protein>
    <submittedName>
        <fullName evidence="2">Uncharacterized protein</fullName>
    </submittedName>
</protein>
<reference evidence="2 3" key="1">
    <citation type="submission" date="2020-02" db="EMBL/GenBank/DDBJ databases">
        <title>Comparative genomics of the hypocrealean fungal genus Beauvera.</title>
        <authorList>
            <person name="Showalter D.N."/>
            <person name="Bushley K.E."/>
            <person name="Rehner S.A."/>
        </authorList>
    </citation>
    <scope>NUCLEOTIDE SEQUENCE [LARGE SCALE GENOMIC DNA]</scope>
    <source>
        <strain evidence="2 3">ARSEF4384</strain>
    </source>
</reference>
<gene>
    <name evidence="2" type="ORF">G3M48_008198</name>
</gene>
<evidence type="ECO:0000256" key="1">
    <source>
        <dbReference type="SAM" id="SignalP"/>
    </source>
</evidence>
<dbReference type="Proteomes" id="UP001397290">
    <property type="component" value="Unassembled WGS sequence"/>
</dbReference>
<evidence type="ECO:0000313" key="2">
    <source>
        <dbReference type="EMBL" id="KAK8142820.1"/>
    </source>
</evidence>
<dbReference type="EMBL" id="JAAHCF010000604">
    <property type="protein sequence ID" value="KAK8142820.1"/>
    <property type="molecule type" value="Genomic_DNA"/>
</dbReference>
<keyword evidence="3" id="KW-1185">Reference proteome</keyword>
<proteinExistence type="predicted"/>
<accession>A0AAW0RL66</accession>
<evidence type="ECO:0000313" key="3">
    <source>
        <dbReference type="Proteomes" id="UP001397290"/>
    </source>
</evidence>
<feature type="signal peptide" evidence="1">
    <location>
        <begin position="1"/>
        <end position="16"/>
    </location>
</feature>
<comment type="caution">
    <text evidence="2">The sequence shown here is derived from an EMBL/GenBank/DDBJ whole genome shotgun (WGS) entry which is preliminary data.</text>
</comment>
<feature type="chain" id="PRO_5043575665" evidence="1">
    <location>
        <begin position="17"/>
        <end position="109"/>
    </location>
</feature>
<dbReference type="AlphaFoldDB" id="A0AAW0RL66"/>
<sequence length="109" mass="11778">MQLSTLILLASGLASASNTSNTANPTVNAEVLGQALLDKIETYVNLKYSEYPLIQKKLREELPKSYLNSKIQLDLGDVMMGESSFTIECPNVEFDLGALAQEKVVPGSG</sequence>
<organism evidence="2 3">
    <name type="scientific">Beauveria asiatica</name>
    <dbReference type="NCBI Taxonomy" id="1069075"/>
    <lineage>
        <taxon>Eukaryota</taxon>
        <taxon>Fungi</taxon>
        <taxon>Dikarya</taxon>
        <taxon>Ascomycota</taxon>
        <taxon>Pezizomycotina</taxon>
        <taxon>Sordariomycetes</taxon>
        <taxon>Hypocreomycetidae</taxon>
        <taxon>Hypocreales</taxon>
        <taxon>Cordycipitaceae</taxon>
        <taxon>Beauveria</taxon>
    </lineage>
</organism>
<name>A0AAW0RL66_9HYPO</name>